<gene>
    <name evidence="1" type="ORF">AK812_SmicGene41443</name>
</gene>
<comment type="caution">
    <text evidence="1">The sequence shown here is derived from an EMBL/GenBank/DDBJ whole genome shotgun (WGS) entry which is preliminary data.</text>
</comment>
<keyword evidence="2" id="KW-1185">Reference proteome</keyword>
<dbReference type="OrthoDB" id="406380at2759"/>
<reference evidence="1 2" key="1">
    <citation type="submission" date="2016-02" db="EMBL/GenBank/DDBJ databases">
        <title>Genome analysis of coral dinoflagellate symbionts highlights evolutionary adaptations to a symbiotic lifestyle.</title>
        <authorList>
            <person name="Aranda M."/>
            <person name="Li Y."/>
            <person name="Liew Y.J."/>
            <person name="Baumgarten S."/>
            <person name="Simakov O."/>
            <person name="Wilson M."/>
            <person name="Piel J."/>
            <person name="Ashoor H."/>
            <person name="Bougouffa S."/>
            <person name="Bajic V.B."/>
            <person name="Ryu T."/>
            <person name="Ravasi T."/>
            <person name="Bayer T."/>
            <person name="Micklem G."/>
            <person name="Kim H."/>
            <person name="Bhak J."/>
            <person name="Lajeunesse T.C."/>
            <person name="Voolstra C.R."/>
        </authorList>
    </citation>
    <scope>NUCLEOTIDE SEQUENCE [LARGE SCALE GENOMIC DNA]</scope>
    <source>
        <strain evidence="1 2">CCMP2467</strain>
    </source>
</reference>
<evidence type="ECO:0000313" key="1">
    <source>
        <dbReference type="EMBL" id="OLP78384.1"/>
    </source>
</evidence>
<proteinExistence type="predicted"/>
<name>A0A1Q9C631_SYMMI</name>
<sequence length="110" mass="11934">MACPSFWLNLQVGPKESSWDQFRMSGISFDSAAGLGGQLRFLKETPTKSTKGSARPLAGLDEWQLAAKVQELVQLKLKVQELRRGTGLSSLVPTLISCPTAADLTELISK</sequence>
<evidence type="ECO:0000313" key="2">
    <source>
        <dbReference type="Proteomes" id="UP000186817"/>
    </source>
</evidence>
<accession>A0A1Q9C631</accession>
<dbReference type="Proteomes" id="UP000186817">
    <property type="component" value="Unassembled WGS sequence"/>
</dbReference>
<dbReference type="AlphaFoldDB" id="A0A1Q9C631"/>
<organism evidence="1 2">
    <name type="scientific">Symbiodinium microadriaticum</name>
    <name type="common">Dinoflagellate</name>
    <name type="synonym">Zooxanthella microadriatica</name>
    <dbReference type="NCBI Taxonomy" id="2951"/>
    <lineage>
        <taxon>Eukaryota</taxon>
        <taxon>Sar</taxon>
        <taxon>Alveolata</taxon>
        <taxon>Dinophyceae</taxon>
        <taxon>Suessiales</taxon>
        <taxon>Symbiodiniaceae</taxon>
        <taxon>Symbiodinium</taxon>
    </lineage>
</organism>
<dbReference type="EMBL" id="LSRX01001620">
    <property type="protein sequence ID" value="OLP78384.1"/>
    <property type="molecule type" value="Genomic_DNA"/>
</dbReference>
<protein>
    <submittedName>
        <fullName evidence="1">Uncharacterized protein</fullName>
    </submittedName>
</protein>
<feature type="non-terminal residue" evidence="1">
    <location>
        <position position="110"/>
    </location>
</feature>